<dbReference type="InterPro" id="IPR036393">
    <property type="entry name" value="AceGlu_kinase-like_sf"/>
</dbReference>
<dbReference type="InterPro" id="IPR003964">
    <property type="entry name" value="Carb_kinase"/>
</dbReference>
<dbReference type="Pfam" id="PF00696">
    <property type="entry name" value="AA_kinase"/>
    <property type="match status" value="1"/>
</dbReference>
<dbReference type="SUPFAM" id="SSF53633">
    <property type="entry name" value="Carbamate kinase-like"/>
    <property type="match status" value="1"/>
</dbReference>
<dbReference type="PRINTS" id="PR01469">
    <property type="entry name" value="CARBMTKINASE"/>
</dbReference>
<proteinExistence type="inferred from homology"/>
<organism evidence="8 9">
    <name type="scientific">Candidatus Iainarchaeum sp</name>
    <dbReference type="NCBI Taxonomy" id="3101447"/>
    <lineage>
        <taxon>Archaea</taxon>
        <taxon>Candidatus Iainarchaeota</taxon>
        <taxon>Candidatus Iainarchaeia</taxon>
        <taxon>Candidatus Iainarchaeales</taxon>
        <taxon>Candidatus Iainarchaeaceae</taxon>
        <taxon>Candidatus Iainarchaeum</taxon>
    </lineage>
</organism>
<gene>
    <name evidence="8" type="ORF">FJY86_03240</name>
</gene>
<dbReference type="PANTHER" id="PTHR30409:SF1">
    <property type="entry name" value="CARBAMATE KINASE-RELATED"/>
    <property type="match status" value="1"/>
</dbReference>
<evidence type="ECO:0000259" key="7">
    <source>
        <dbReference type="Pfam" id="PF00696"/>
    </source>
</evidence>
<reference evidence="8" key="1">
    <citation type="submission" date="2019-03" db="EMBL/GenBank/DDBJ databases">
        <title>Lake Tanganyika Metagenome-Assembled Genomes (MAGs).</title>
        <authorList>
            <person name="Tran P."/>
        </authorList>
    </citation>
    <scope>NUCLEOTIDE SEQUENCE</scope>
    <source>
        <strain evidence="8">M_DeepCast_50m_m2_156</strain>
    </source>
</reference>
<dbReference type="PANTHER" id="PTHR30409">
    <property type="entry name" value="CARBAMATE KINASE"/>
    <property type="match status" value="1"/>
</dbReference>
<dbReference type="Proteomes" id="UP000774699">
    <property type="component" value="Unassembled WGS sequence"/>
</dbReference>
<accession>A0A8T4CBL4</accession>
<evidence type="ECO:0000256" key="3">
    <source>
        <dbReference type="ARBA" id="ARBA00022679"/>
    </source>
</evidence>
<keyword evidence="3" id="KW-0808">Transferase</keyword>
<dbReference type="EMBL" id="VGJJ01000023">
    <property type="protein sequence ID" value="MBM3282328.1"/>
    <property type="molecule type" value="Genomic_DNA"/>
</dbReference>
<dbReference type="InterPro" id="IPR023000">
    <property type="entry name" value="Shikimate_kinase_CS"/>
</dbReference>
<evidence type="ECO:0000256" key="2">
    <source>
        <dbReference type="ARBA" id="ARBA00020752"/>
    </source>
</evidence>
<evidence type="ECO:0000313" key="8">
    <source>
        <dbReference type="EMBL" id="MBM3282328.1"/>
    </source>
</evidence>
<dbReference type="AlphaFoldDB" id="A0A8T4CBL4"/>
<keyword evidence="4" id="KW-0547">Nucleotide-binding</keyword>
<dbReference type="GO" id="GO:0005524">
    <property type="term" value="F:ATP binding"/>
    <property type="evidence" value="ECO:0007669"/>
    <property type="project" value="UniProtKB-KW"/>
</dbReference>
<evidence type="ECO:0000313" key="9">
    <source>
        <dbReference type="Proteomes" id="UP000774699"/>
    </source>
</evidence>
<dbReference type="GO" id="GO:0008804">
    <property type="term" value="F:carbamate kinase activity"/>
    <property type="evidence" value="ECO:0007669"/>
    <property type="project" value="InterPro"/>
</dbReference>
<dbReference type="GO" id="GO:0019546">
    <property type="term" value="P:L-arginine deiminase pathway"/>
    <property type="evidence" value="ECO:0007669"/>
    <property type="project" value="TreeGrafter"/>
</dbReference>
<evidence type="ECO:0000256" key="4">
    <source>
        <dbReference type="ARBA" id="ARBA00022741"/>
    </source>
</evidence>
<protein>
    <recommendedName>
        <fullName evidence="2">Carbamate kinase</fullName>
    </recommendedName>
</protein>
<dbReference type="InterPro" id="IPR001048">
    <property type="entry name" value="Asp/Glu/Uridylate_kinase"/>
</dbReference>
<dbReference type="CDD" id="cd04235">
    <property type="entry name" value="AAK_CK"/>
    <property type="match status" value="1"/>
</dbReference>
<dbReference type="PROSITE" id="PS01128">
    <property type="entry name" value="SHIKIMATE_KINASE"/>
    <property type="match status" value="1"/>
</dbReference>
<sequence length="445" mass="50185">MMLHQIPRLNPPQRSSRFKNGTILSQNTLFHACGKQPKCGTKNRRMKTLLRHTRRTIRRTKCTIENKRIRNHITTQTITPLMNRILERGLIPITLTHNGRKQTRTETHDYSIRETRPRTHARRRHAGKESLSYINSKLAQQGMKPLIIALGGNALIREHEIGNYAQQMKNITHACKEIAALAKKDIPLIITHGNGPQVGNLELQMQAASPRIPSMPLHVEVGMTQGEIGHLIAFGLKKWLPAQPVSVVLTHVEVNEKDEAFTHPSKPIGPWYQSSQHLSREKIPFIHDTRKGFRKIVASPTPQKIVELNAIRELVEKGHIVVACGGGGIPVTRNKNHWSCADAVIDKDLTTQVLGNALAAREMVILTNESYAYTQYNTKPMPIHSLSLAKARYYLKQGEFGRGSMEPKIRSTMRFIQKGGKTAYIGKTGELEEVLSHEKGTRIHK</sequence>
<comment type="caution">
    <text evidence="8">The sequence shown here is derived from an EMBL/GenBank/DDBJ whole genome shotgun (WGS) entry which is preliminary data.</text>
</comment>
<feature type="domain" description="Aspartate/glutamate/uridylate kinase" evidence="7">
    <location>
        <begin position="146"/>
        <end position="426"/>
    </location>
</feature>
<name>A0A8T4CBL4_9ARCH</name>
<keyword evidence="6" id="KW-0067">ATP-binding</keyword>
<evidence type="ECO:0000256" key="6">
    <source>
        <dbReference type="ARBA" id="ARBA00022840"/>
    </source>
</evidence>
<comment type="similarity">
    <text evidence="1">Belongs to the carbamate kinase family.</text>
</comment>
<keyword evidence="5 8" id="KW-0418">Kinase</keyword>
<evidence type="ECO:0000256" key="1">
    <source>
        <dbReference type="ARBA" id="ARBA00011066"/>
    </source>
</evidence>
<dbReference type="Gene3D" id="3.40.1160.10">
    <property type="entry name" value="Acetylglutamate kinase-like"/>
    <property type="match status" value="1"/>
</dbReference>
<evidence type="ECO:0000256" key="5">
    <source>
        <dbReference type="ARBA" id="ARBA00022777"/>
    </source>
</evidence>
<dbReference type="GO" id="GO:0005829">
    <property type="term" value="C:cytosol"/>
    <property type="evidence" value="ECO:0007669"/>
    <property type="project" value="TreeGrafter"/>
</dbReference>